<evidence type="ECO:0000256" key="6">
    <source>
        <dbReference type="ARBA" id="ARBA00022490"/>
    </source>
</evidence>
<dbReference type="GO" id="GO:0005634">
    <property type="term" value="C:nucleus"/>
    <property type="evidence" value="ECO:0007669"/>
    <property type="project" value="UniProtKB-SubCell"/>
</dbReference>
<feature type="compositionally biased region" description="Basic residues" evidence="17">
    <location>
        <begin position="501"/>
        <end position="511"/>
    </location>
</feature>
<comment type="caution">
    <text evidence="21">The sequence shown here is derived from an EMBL/GenBank/DDBJ whole genome shotgun (WGS) entry which is preliminary data.</text>
</comment>
<accession>A0AAD7Z226</accession>
<feature type="compositionally biased region" description="Acidic residues" evidence="17">
    <location>
        <begin position="2349"/>
        <end position="2360"/>
    </location>
</feature>
<organism evidence="21 22">
    <name type="scientific">Mythimna separata</name>
    <name type="common">Oriental armyworm</name>
    <name type="synonym">Pseudaletia separata</name>
    <dbReference type="NCBI Taxonomy" id="271217"/>
    <lineage>
        <taxon>Eukaryota</taxon>
        <taxon>Metazoa</taxon>
        <taxon>Ecdysozoa</taxon>
        <taxon>Arthropoda</taxon>
        <taxon>Hexapoda</taxon>
        <taxon>Insecta</taxon>
        <taxon>Pterygota</taxon>
        <taxon>Neoptera</taxon>
        <taxon>Endopterygota</taxon>
        <taxon>Lepidoptera</taxon>
        <taxon>Glossata</taxon>
        <taxon>Ditrysia</taxon>
        <taxon>Noctuoidea</taxon>
        <taxon>Noctuidae</taxon>
        <taxon>Noctuinae</taxon>
        <taxon>Hadenini</taxon>
        <taxon>Mythimna</taxon>
    </lineage>
</organism>
<dbReference type="InterPro" id="IPR003126">
    <property type="entry name" value="Znf_UBR"/>
</dbReference>
<dbReference type="SMART" id="SM00396">
    <property type="entry name" value="ZnF_UBR1"/>
    <property type="match status" value="1"/>
</dbReference>
<dbReference type="CDD" id="cd19675">
    <property type="entry name" value="UBR-box_UBR5"/>
    <property type="match status" value="1"/>
</dbReference>
<feature type="region of interest" description="Disordered" evidence="17">
    <location>
        <begin position="81"/>
        <end position="121"/>
    </location>
</feature>
<dbReference type="EC" id="2.3.2.26" evidence="5"/>
<feature type="compositionally biased region" description="Basic and acidic residues" evidence="17">
    <location>
        <begin position="650"/>
        <end position="666"/>
    </location>
</feature>
<dbReference type="PROSITE" id="PS50237">
    <property type="entry name" value="HECT"/>
    <property type="match status" value="1"/>
</dbReference>
<evidence type="ECO:0000256" key="3">
    <source>
        <dbReference type="ARBA" id="ARBA00004496"/>
    </source>
</evidence>
<feature type="compositionally biased region" description="Polar residues" evidence="17">
    <location>
        <begin position="512"/>
        <end position="524"/>
    </location>
</feature>
<dbReference type="InterPro" id="IPR035983">
    <property type="entry name" value="Hect_E3_ubiquitin_ligase"/>
</dbReference>
<feature type="compositionally biased region" description="Acidic residues" evidence="17">
    <location>
        <begin position="1507"/>
        <end position="1520"/>
    </location>
</feature>
<dbReference type="GO" id="GO:0043130">
    <property type="term" value="F:ubiquitin binding"/>
    <property type="evidence" value="ECO:0007669"/>
    <property type="project" value="InterPro"/>
</dbReference>
<feature type="region of interest" description="Disordered" evidence="17">
    <location>
        <begin position="1458"/>
        <end position="1495"/>
    </location>
</feature>
<feature type="region of interest" description="Disordered" evidence="17">
    <location>
        <begin position="204"/>
        <end position="223"/>
    </location>
</feature>
<dbReference type="InterPro" id="IPR009091">
    <property type="entry name" value="RCC1/BLIP-II"/>
</dbReference>
<dbReference type="FunFam" id="3.30.2410.10:FF:000008">
    <property type="entry name" value="Putative E3 ubiquitin-protein ligase UBR5"/>
    <property type="match status" value="1"/>
</dbReference>
<feature type="compositionally biased region" description="Basic and acidic residues" evidence="17">
    <location>
        <begin position="578"/>
        <end position="587"/>
    </location>
</feature>
<feature type="region of interest" description="Disordered" evidence="17">
    <location>
        <begin position="2634"/>
        <end position="2736"/>
    </location>
</feature>
<feature type="region of interest" description="Disordered" evidence="17">
    <location>
        <begin position="2413"/>
        <end position="2438"/>
    </location>
</feature>
<feature type="domain" description="UBR-type" evidence="19">
    <location>
        <begin position="1118"/>
        <end position="1186"/>
    </location>
</feature>
<dbReference type="PANTHER" id="PTHR46276:SF1">
    <property type="entry name" value="E3 UBIQUITIN-PROTEIN LIGASE UBR5"/>
    <property type="match status" value="1"/>
</dbReference>
<dbReference type="GO" id="GO:0000209">
    <property type="term" value="P:protein polyubiquitination"/>
    <property type="evidence" value="ECO:0007669"/>
    <property type="project" value="TreeGrafter"/>
</dbReference>
<feature type="compositionally biased region" description="Basic residues" evidence="17">
    <location>
        <begin position="2366"/>
        <end position="2376"/>
    </location>
</feature>
<dbReference type="FunFam" id="1.10.8.10:FF:000009">
    <property type="entry name" value="Putative E3 ubiquitin-protein ligase UBR5"/>
    <property type="match status" value="1"/>
</dbReference>
<evidence type="ECO:0000256" key="11">
    <source>
        <dbReference type="ARBA" id="ARBA00022786"/>
    </source>
</evidence>
<dbReference type="Pfam" id="PF11547">
    <property type="entry name" value="E3_UbLigase_EDD"/>
    <property type="match status" value="1"/>
</dbReference>
<dbReference type="Gene3D" id="3.30.2160.10">
    <property type="entry name" value="Hect, E3 ligase catalytic domain"/>
    <property type="match status" value="1"/>
</dbReference>
<feature type="compositionally biased region" description="Low complexity" evidence="17">
    <location>
        <begin position="2417"/>
        <end position="2427"/>
    </location>
</feature>
<feature type="domain" description="HECT" evidence="18">
    <location>
        <begin position="2855"/>
        <end position="3141"/>
    </location>
</feature>
<protein>
    <recommendedName>
        <fullName evidence="5">HECT-type E3 ubiquitin transferase</fullName>
        <ecNumber evidence="5">2.3.2.26</ecNumber>
    </recommendedName>
</protein>
<feature type="domain" description="PABC" evidence="20">
    <location>
        <begin position="2725"/>
        <end position="2802"/>
    </location>
</feature>
<evidence type="ECO:0000256" key="12">
    <source>
        <dbReference type="ARBA" id="ARBA00022833"/>
    </source>
</evidence>
<feature type="zinc finger region" description="UBR-type" evidence="16">
    <location>
        <begin position="1118"/>
        <end position="1186"/>
    </location>
</feature>
<feature type="compositionally biased region" description="Polar residues" evidence="17">
    <location>
        <begin position="2378"/>
        <end position="2387"/>
    </location>
</feature>
<keyword evidence="7" id="KW-0597">Phosphoprotein</keyword>
<keyword evidence="9" id="KW-0479">Metal-binding</keyword>
<dbReference type="CDD" id="cd14423">
    <property type="entry name" value="CUE_UBR5"/>
    <property type="match status" value="1"/>
</dbReference>
<dbReference type="PROSITE" id="PS51157">
    <property type="entry name" value="ZF_UBR"/>
    <property type="match status" value="1"/>
</dbReference>
<keyword evidence="12" id="KW-0862">Zinc</keyword>
<dbReference type="EMBL" id="JARGEI010000003">
    <property type="protein sequence ID" value="KAJ8733940.1"/>
    <property type="molecule type" value="Genomic_DNA"/>
</dbReference>
<dbReference type="SMART" id="SM00517">
    <property type="entry name" value="PolyA"/>
    <property type="match status" value="1"/>
</dbReference>
<evidence type="ECO:0000256" key="2">
    <source>
        <dbReference type="ARBA" id="ARBA00004123"/>
    </source>
</evidence>
<dbReference type="Pfam" id="PF00632">
    <property type="entry name" value="HECT"/>
    <property type="match status" value="1"/>
</dbReference>
<keyword evidence="11 15" id="KW-0833">Ubl conjugation pathway</keyword>
<feature type="compositionally biased region" description="Gly residues" evidence="17">
    <location>
        <begin position="266"/>
        <end position="278"/>
    </location>
</feature>
<dbReference type="GO" id="GO:0005737">
    <property type="term" value="C:cytoplasm"/>
    <property type="evidence" value="ECO:0007669"/>
    <property type="project" value="UniProtKB-SubCell"/>
</dbReference>
<dbReference type="InterPro" id="IPR002004">
    <property type="entry name" value="PABP_HYD_C"/>
</dbReference>
<proteinExistence type="inferred from homology"/>
<feature type="compositionally biased region" description="Acidic residues" evidence="17">
    <location>
        <begin position="1582"/>
        <end position="1593"/>
    </location>
</feature>
<comment type="catalytic activity">
    <reaction evidence="1">
        <text>S-ubiquitinyl-[E2 ubiquitin-conjugating enzyme]-L-cysteine + [acceptor protein]-L-lysine = [E2 ubiquitin-conjugating enzyme]-L-cysteine + N(6)-ubiquitinyl-[acceptor protein]-L-lysine.</text>
        <dbReference type="EC" id="2.3.2.26"/>
    </reaction>
</comment>
<feature type="region of interest" description="Disordered" evidence="17">
    <location>
        <begin position="1582"/>
        <end position="1655"/>
    </location>
</feature>
<dbReference type="GO" id="GO:0008270">
    <property type="term" value="F:zinc ion binding"/>
    <property type="evidence" value="ECO:0007669"/>
    <property type="project" value="UniProtKB-KW"/>
</dbReference>
<dbReference type="Gene3D" id="2.130.10.30">
    <property type="entry name" value="Regulator of chromosome condensation 1/beta-lactamase-inhibitor protein II"/>
    <property type="match status" value="1"/>
</dbReference>
<dbReference type="PROSITE" id="PS51309">
    <property type="entry name" value="PABC"/>
    <property type="match status" value="1"/>
</dbReference>
<feature type="region of interest" description="Disordered" evidence="17">
    <location>
        <begin position="1231"/>
        <end position="1260"/>
    </location>
</feature>
<feature type="compositionally biased region" description="Gly residues" evidence="17">
    <location>
        <begin position="1469"/>
        <end position="1481"/>
    </location>
</feature>
<evidence type="ECO:0000256" key="14">
    <source>
        <dbReference type="ARBA" id="ARBA00061431"/>
    </source>
</evidence>
<evidence type="ECO:0000256" key="9">
    <source>
        <dbReference type="ARBA" id="ARBA00022723"/>
    </source>
</evidence>
<dbReference type="InterPro" id="IPR024725">
    <property type="entry name" value="UBR5_UBA"/>
</dbReference>
<reference evidence="21" key="1">
    <citation type="submission" date="2023-03" db="EMBL/GenBank/DDBJ databases">
        <title>Chromosome-level genomes of two armyworms, Mythimna separata and Mythimna loreyi, provide insights into the biosynthesis and reception of sex pheromones.</title>
        <authorList>
            <person name="Zhao H."/>
        </authorList>
    </citation>
    <scope>NUCLEOTIDE SEQUENCE</scope>
    <source>
        <strain evidence="21">BeijingLab</strain>
        <tissue evidence="21">Pupa</tissue>
    </source>
</reference>
<dbReference type="InterPro" id="IPR000569">
    <property type="entry name" value="HECT_dom"/>
</dbReference>
<feature type="region of interest" description="Disordered" evidence="17">
    <location>
        <begin position="501"/>
        <end position="524"/>
    </location>
</feature>
<feature type="compositionally biased region" description="Low complexity" evidence="17">
    <location>
        <begin position="595"/>
        <end position="608"/>
    </location>
</feature>
<feature type="compositionally biased region" description="Acidic residues" evidence="17">
    <location>
        <begin position="206"/>
        <end position="217"/>
    </location>
</feature>
<keyword evidence="22" id="KW-1185">Reference proteome</keyword>
<dbReference type="GO" id="GO:0034450">
    <property type="term" value="F:ubiquitin-ubiquitin ligase activity"/>
    <property type="evidence" value="ECO:0007669"/>
    <property type="project" value="TreeGrafter"/>
</dbReference>
<feature type="region of interest" description="Disordered" evidence="17">
    <location>
        <begin position="1289"/>
        <end position="1309"/>
    </location>
</feature>
<keyword evidence="8" id="KW-0808">Transferase</keyword>
<feature type="region of interest" description="Disordered" evidence="17">
    <location>
        <begin position="2303"/>
        <end position="2388"/>
    </location>
</feature>
<dbReference type="GO" id="GO:0090263">
    <property type="term" value="P:positive regulation of canonical Wnt signaling pathway"/>
    <property type="evidence" value="ECO:0007669"/>
    <property type="project" value="TreeGrafter"/>
</dbReference>
<evidence type="ECO:0000259" key="19">
    <source>
        <dbReference type="PROSITE" id="PS51157"/>
    </source>
</evidence>
<evidence type="ECO:0000259" key="18">
    <source>
        <dbReference type="PROSITE" id="PS50237"/>
    </source>
</evidence>
<feature type="compositionally biased region" description="Basic and acidic residues" evidence="17">
    <location>
        <begin position="609"/>
        <end position="623"/>
    </location>
</feature>
<name>A0AAD7Z226_MYTSE</name>
<feature type="region of interest" description="Disordered" evidence="17">
    <location>
        <begin position="264"/>
        <end position="296"/>
    </location>
</feature>
<comment type="similarity">
    <text evidence="14">Belongs to the UBR5 family.</text>
</comment>
<evidence type="ECO:0000256" key="15">
    <source>
        <dbReference type="PROSITE-ProRule" id="PRU00104"/>
    </source>
</evidence>
<feature type="compositionally biased region" description="Acidic residues" evidence="17">
    <location>
        <begin position="1620"/>
        <end position="1647"/>
    </location>
</feature>
<dbReference type="Gene3D" id="1.10.8.10">
    <property type="entry name" value="DNA helicase RuvA subunit, C-terminal domain"/>
    <property type="match status" value="1"/>
</dbReference>
<evidence type="ECO:0000256" key="5">
    <source>
        <dbReference type="ARBA" id="ARBA00012485"/>
    </source>
</evidence>
<keyword evidence="10" id="KW-0863">Zinc-finger</keyword>
<feature type="region of interest" description="Disordered" evidence="17">
    <location>
        <begin position="1507"/>
        <end position="1547"/>
    </location>
</feature>
<dbReference type="Proteomes" id="UP001231518">
    <property type="component" value="Chromosome 5"/>
</dbReference>
<dbReference type="Gene3D" id="3.90.1750.10">
    <property type="entry name" value="Hect, E3 ligase catalytic domains"/>
    <property type="match status" value="2"/>
</dbReference>
<feature type="compositionally biased region" description="Polar residues" evidence="17">
    <location>
        <begin position="1594"/>
        <end position="1609"/>
    </location>
</feature>
<feature type="compositionally biased region" description="Basic and acidic residues" evidence="17">
    <location>
        <begin position="316"/>
        <end position="335"/>
    </location>
</feature>
<dbReference type="InterPro" id="IPR036053">
    <property type="entry name" value="PABP-dom"/>
</dbReference>
<evidence type="ECO:0000256" key="4">
    <source>
        <dbReference type="ARBA" id="ARBA00004906"/>
    </source>
</evidence>
<keyword evidence="13" id="KW-0539">Nucleus</keyword>
<gene>
    <name evidence="21" type="ORF">PYW07_014491</name>
</gene>
<sequence length="3141" mass="336956">MSSMHFVVHPLPGTEDQLIDRLKEVADRWNRYGTGAGSSALSSLRGVRAVAAGPAHIACLLEDGTICRAAFSIIPDRLDLSKTDASKNGGNGGGGSGGGGTSGGKQGGSGGGCGSRQQPRTRARIMRNSIRATPSSQGSTSRATGVIIGASGSGRVVSVPAPFVPEDLVTQAQVVLQGKSRSLIIRELQRTNLDVNLAVNNLLSRDDEEGEEPEGGEGGDGYVPEDLISLLDGGFHAAQQDHSVIIDADTMFSEDIFGYAAIRSRSGGGGGSSGGRGGASRESSSSTQERPSEFSRWRERQYFGPRRWLESALRDTSWDKDGGNNDGAESKKKDSSIAASPLWVSEELEYWDSNIRFTHIAATYSELIAISTQGQLHQWRWADAHPYQRNDASGSVSAYHPRSTWLGMTPGERVVNISAAGIRISVLTDTGRIATFLDESIAHAPGASRLEHPLQTFVEFGSDKAISLHVCSLYTVARLDSGALYWWGVLPLGQRARLWEKHRARSRKQQRGHSSTAPQDLQAGQSVTMKNAPMYQPGAVGFNMSTGVPKVGVLQNAAWNLSDMCRFKLLPPPQPDRSVSDKDKRDLQNQSPLTVSSVKASSSSGNSKDGAKDSNKDMADRLDMPPPPSPASSTCSDTSTSHKRAKRVTVRGEEGSSNDGSKRDEEEWPLKEVVFLEDVKSVPLGRVLKVDGAYAAVRFPTIGKDGKEVVPSTPDDLSTLLQDCRLVRKDDLVAVKWGVGGAAGPRGPDCLQRSPRKIALPPDVQVITIAVDSRGVHAVVRRPGGALAYAVYAVGTTRALTDSAFPTDNSALLGYSNGQAIQLATAAEGSEPVVMMVDGNGALYPVSRDCVGMVREPPPLNLPPARALAAHALPLHPHAAAAAAAHPHHTALKSQVALIILVPEPQLMMPRVLRCDLDGVRQLLHQLEADSSKQQVLSILQERCDGNRNILHACVHMCAPTSNKEPDIVENASMPNLAGGTGGGGASSEESVPAISWPPETFEASGDEDSLMGLTNNGGGAVSADPAERRGNALASLRALCDSAALQPALMQLLTAKDGMGQTPLMAAVAERAYRAALVILDSIRACPDADEAQRSAAIFPPNASPDHSPLLVLCCNDTCSFTWTGQEHINQDIFECKTCGLTGSLCCCTECAKVCHKGHDCKLKRTSPTAYCDCWEKCRCKALVGGNWTARCDLLARLARDTSLATHFNSRGESILLFLVQTVGRQAVEQRQFRAGGGRGRGPRKQPGSDAEVDAPDHDLEPPKFARRALLHLLGDWPAVEAAVMCGASGTPGETESRPSSPAPSQSGTTLLDKFTHALIVKCTNEMLDTLLHTLIREQQNDTIPGRAERAREVARRFVRSVARIFVIFSVEMAPGAAKKKGPLSITSSLVRCRRVFAALVALAVEELVEAADALLAPVRLGVVRPTAPFPLATTYVDLVNGSEDLFGVEPLSTGHSRLAHARRESTAGGGRGTAAGGTSMGSSTLVPDRSSTPVATEYADDVAGEALGNDDDASETDEPGAPHPPSHSSHSSHNAQPQDNQHHDDAMADRGQEQHVVVENGTERAEGGESESELDLLAEVETESDSDDQDNAESAQRSVQTGATQGSDAGIASLLLYPEDESGDSTQPEDEDSEAGETDEQDGEAEPPLHDGETLERRAAPPARPNLAPHSMQWAIRGPYGKCCCYPAHYETDEQDGEAEPPLHDGETLERRAAPPARPNLAPHSMQWAIRGPYGKCCCYPAHYETDEQDGEAEPPLHDGETLERRAAPPARPNLAPHSMQWAIRGPYGKCCCYPAHYETDEQDGEAEPPLHDGETLERRAAPPARPNLAPHSMQWAIRGPYGKCCCYPAHYETDEQDGEAEPPLHDGETLERRAAPPARPNLAPHSMQWAIRGPYGKCCCYPAHYETDEQDGEAEPPLHDGETLERRAAPPARPNLAPHSMQWAIRSRESTRGAGGGAGGVRLTGSSSLVFIDPASLRRSAAAAAGAHDPHSTSTTASCLARAFGIVIRQIADLLWEYERVTLPLPRMVPLAYREALRLQCYLERQLKPTWDWLVTVMDATEAQLRFGASLTSNNAGTSAGDSGRAAAPAARRTTSLTSPATRIIGFSEGPRARDREQGVEAGSARREFLAYCLSLLRAHSAEHAEQLPVLDVAALKHVAYVLDALVYYMRAAQPQPHHHHHLWTPDENENEEGDEEMVVGGGAAAESDGEGEGARGRAHAFFQRSDSTLCLGCPPPDPFNMTMQDALPLADQPQLLQPNARREELFGMPRQPVTVPASGDAPPGVNNPLEVVPRRLGLSTRGTERGWSPPARPASAPPTHSHTMTRDEPQDLSCAKDASTKMDIDTDGEYLSDSDSNEARQIPRKKHHRHPHSVNLSAGSSSMHDAMAQPSEFHTLVDTACSIIDAPHQQNISASPSPGPSGSNTVVAEARASSSRSPGKTVIVRAGELLSAADPLESQEISAHVTVETTGLPPPPLLPTLNAPAQPRACPSLGASVSHDLLLGRWRLSLDLFGRVFTEDVGLEPGSVVAELGGFPLKEVKFRRDMEKLRNSQQRDLTLHKMERDRAKLLQQTFAELNSAFAGQNRRAHSAQPPLAVNRVKVTFRDEPGEGSGVARSFYTSVAEALLANEKLPPLEPTTGSGTTSSSTNGTSGSANTNAGGASSNSGARSGAGRARSKDAARRTPGRPAPRPPASREPRRVLSVDARPYSPQAAPGTEGAGYSGDRPGGHNEHLTLHQAQLGERLYPRVHSLHPTFAGKITGMLLELTPAQLLVLLASEDALRQKVREAMDLIVMHPSEAILDLDVFSLSERGGGGSALSAGGGAAGASGSAAAPADDAAPLFYSPGKRGYYSPRQGRATPERINAFRNVGRIIGLCLLQNELCPMFLNRHVLKYILGRPVRFHDLAFFDPIVYESLRQLVVDAETGDSHSLFAALDLNFSLEMCEEEGGGCVELVPGGRDIEVTALNVYDYVRKYAQHRMLLSQEKALEAMRVGVLDVLPESALEGLTAEDLRLLLNGVGDINVAALVSYTSFNDESGEPSERLARFKRWLWAIVDKMTHLERQDLVYFWTGSPALPASEEGFQPMPSVTIRPADDAHLPTANTCISRLYIPLYSSRHVLKHKLLLAIKTKNFGFV</sequence>
<evidence type="ECO:0000313" key="22">
    <source>
        <dbReference type="Proteomes" id="UP001231518"/>
    </source>
</evidence>
<feature type="region of interest" description="Disordered" evidence="17">
    <location>
        <begin position="316"/>
        <end position="336"/>
    </location>
</feature>
<dbReference type="SUPFAM" id="SSF63570">
    <property type="entry name" value="PABC (PABP) domain"/>
    <property type="match status" value="1"/>
</dbReference>
<evidence type="ECO:0000256" key="7">
    <source>
        <dbReference type="ARBA" id="ARBA00022553"/>
    </source>
</evidence>
<dbReference type="InterPro" id="IPR047503">
    <property type="entry name" value="UBR-box_UBR5"/>
</dbReference>
<comment type="subcellular location">
    <subcellularLocation>
        <location evidence="3">Cytoplasm</location>
    </subcellularLocation>
    <subcellularLocation>
        <location evidence="2">Nucleus</location>
    </subcellularLocation>
</comment>
<comment type="pathway">
    <text evidence="4">Protein modification; protein ubiquitination.</text>
</comment>
<keyword evidence="6" id="KW-0963">Cytoplasm</keyword>
<feature type="active site" description="Glycyl thioester intermediate" evidence="15">
    <location>
        <position position="3110"/>
    </location>
</feature>
<dbReference type="SUPFAM" id="SSF50985">
    <property type="entry name" value="RCC1/BLIP-II"/>
    <property type="match status" value="1"/>
</dbReference>
<dbReference type="GO" id="GO:0003723">
    <property type="term" value="F:RNA binding"/>
    <property type="evidence" value="ECO:0007669"/>
    <property type="project" value="InterPro"/>
</dbReference>
<evidence type="ECO:0000313" key="21">
    <source>
        <dbReference type="EMBL" id="KAJ8733940.1"/>
    </source>
</evidence>
<dbReference type="SMART" id="SM00119">
    <property type="entry name" value="HECTc"/>
    <property type="match status" value="1"/>
</dbReference>
<feature type="compositionally biased region" description="Polar residues" evidence="17">
    <location>
        <begin position="1293"/>
        <end position="1309"/>
    </location>
</feature>
<evidence type="ECO:0000259" key="20">
    <source>
        <dbReference type="PROSITE" id="PS51309"/>
    </source>
</evidence>
<dbReference type="Gene3D" id="3.30.2410.10">
    <property type="entry name" value="Hect, E3 ligase catalytic domain"/>
    <property type="match status" value="1"/>
</dbReference>
<evidence type="ECO:0000256" key="16">
    <source>
        <dbReference type="PROSITE-ProRule" id="PRU00508"/>
    </source>
</evidence>
<feature type="compositionally biased region" description="Low complexity" evidence="17">
    <location>
        <begin position="2642"/>
        <end position="2678"/>
    </location>
</feature>
<evidence type="ECO:0000256" key="17">
    <source>
        <dbReference type="SAM" id="MobiDB-lite"/>
    </source>
</evidence>
<dbReference type="FunFam" id="3.30.2160.10:FF:000006">
    <property type="entry name" value="E3 ubiquitin-protein ligase UBR5 isoform X2"/>
    <property type="match status" value="1"/>
</dbReference>
<evidence type="ECO:0000256" key="8">
    <source>
        <dbReference type="ARBA" id="ARBA00022679"/>
    </source>
</evidence>
<feature type="compositionally biased region" description="Gly residues" evidence="17">
    <location>
        <begin position="89"/>
        <end position="114"/>
    </location>
</feature>
<evidence type="ECO:0000256" key="10">
    <source>
        <dbReference type="ARBA" id="ARBA00022771"/>
    </source>
</evidence>
<dbReference type="Pfam" id="PF00658">
    <property type="entry name" value="MLLE"/>
    <property type="match status" value="1"/>
</dbReference>
<dbReference type="Gene3D" id="1.10.1900.10">
    <property type="entry name" value="c-terminal domain of poly(a) binding protein"/>
    <property type="match status" value="1"/>
</dbReference>
<dbReference type="PANTHER" id="PTHR46276">
    <property type="entry name" value="E3 UBIQUITIN-PROTEIN LIGASE UBR5"/>
    <property type="match status" value="1"/>
</dbReference>
<dbReference type="SUPFAM" id="SSF56204">
    <property type="entry name" value="Hect, E3 ligase catalytic domain"/>
    <property type="match status" value="1"/>
</dbReference>
<evidence type="ECO:0000256" key="13">
    <source>
        <dbReference type="ARBA" id="ARBA00023242"/>
    </source>
</evidence>
<feature type="region of interest" description="Disordered" evidence="17">
    <location>
        <begin position="572"/>
        <end position="666"/>
    </location>
</feature>
<evidence type="ECO:0000256" key="1">
    <source>
        <dbReference type="ARBA" id="ARBA00000885"/>
    </source>
</evidence>